<feature type="transmembrane region" description="Helical" evidence="10">
    <location>
        <begin position="434"/>
        <end position="452"/>
    </location>
</feature>
<evidence type="ECO:0000256" key="8">
    <source>
        <dbReference type="ARBA" id="ARBA00023136"/>
    </source>
</evidence>
<reference evidence="11 12" key="1">
    <citation type="submission" date="2020-08" db="EMBL/GenBank/DDBJ databases">
        <title>Genomic Encyclopedia of Type Strains, Phase IV (KMG-IV): sequencing the most valuable type-strain genomes for metagenomic binning, comparative biology and taxonomic classification.</title>
        <authorList>
            <person name="Goeker M."/>
        </authorList>
    </citation>
    <scope>NUCLEOTIDE SEQUENCE [LARGE SCALE GENOMIC DNA]</scope>
    <source>
        <strain evidence="11 12">DSM 25966</strain>
    </source>
</reference>
<feature type="transmembrane region" description="Helical" evidence="10">
    <location>
        <begin position="107"/>
        <end position="132"/>
    </location>
</feature>
<proteinExistence type="predicted"/>
<dbReference type="EMBL" id="JACIDS010000001">
    <property type="protein sequence ID" value="MBB3929889.1"/>
    <property type="molecule type" value="Genomic_DNA"/>
</dbReference>
<keyword evidence="6 10" id="KW-1133">Transmembrane helix</keyword>
<accession>A0A840AHR4</accession>
<feature type="transmembrane region" description="Helical" evidence="10">
    <location>
        <begin position="66"/>
        <end position="86"/>
    </location>
</feature>
<dbReference type="CDD" id="cd13131">
    <property type="entry name" value="MATE_NorM_like"/>
    <property type="match status" value="1"/>
</dbReference>
<dbReference type="RefSeq" id="WP_183397501.1">
    <property type="nucleotide sequence ID" value="NZ_JACIDS010000001.1"/>
</dbReference>
<feature type="transmembrane region" description="Helical" evidence="10">
    <location>
        <begin position="249"/>
        <end position="273"/>
    </location>
</feature>
<evidence type="ECO:0000256" key="3">
    <source>
        <dbReference type="ARBA" id="ARBA00022449"/>
    </source>
</evidence>
<keyword evidence="5 10" id="KW-0812">Transmembrane</keyword>
<dbReference type="NCBIfam" id="TIGR00797">
    <property type="entry name" value="matE"/>
    <property type="match status" value="1"/>
</dbReference>
<keyword evidence="2" id="KW-0813">Transport</keyword>
<evidence type="ECO:0000256" key="10">
    <source>
        <dbReference type="SAM" id="Phobius"/>
    </source>
</evidence>
<evidence type="ECO:0000256" key="6">
    <source>
        <dbReference type="ARBA" id="ARBA00022989"/>
    </source>
</evidence>
<dbReference type="PIRSF" id="PIRSF006603">
    <property type="entry name" value="DinF"/>
    <property type="match status" value="1"/>
</dbReference>
<comment type="caution">
    <text evidence="11">The sequence shown here is derived from an EMBL/GenBank/DDBJ whole genome shotgun (WGS) entry which is preliminary data.</text>
</comment>
<evidence type="ECO:0000256" key="2">
    <source>
        <dbReference type="ARBA" id="ARBA00022448"/>
    </source>
</evidence>
<dbReference type="GO" id="GO:0042910">
    <property type="term" value="F:xenobiotic transmembrane transporter activity"/>
    <property type="evidence" value="ECO:0007669"/>
    <property type="project" value="InterPro"/>
</dbReference>
<evidence type="ECO:0000256" key="1">
    <source>
        <dbReference type="ARBA" id="ARBA00004429"/>
    </source>
</evidence>
<dbReference type="PANTHER" id="PTHR43298">
    <property type="entry name" value="MULTIDRUG RESISTANCE PROTEIN NORM-RELATED"/>
    <property type="match status" value="1"/>
</dbReference>
<keyword evidence="3" id="KW-0050">Antiport</keyword>
<dbReference type="Proteomes" id="UP000553963">
    <property type="component" value="Unassembled WGS sequence"/>
</dbReference>
<evidence type="ECO:0000313" key="12">
    <source>
        <dbReference type="Proteomes" id="UP000553963"/>
    </source>
</evidence>
<organism evidence="11 12">
    <name type="scientific">Kaistia hirudinis</name>
    <dbReference type="NCBI Taxonomy" id="1293440"/>
    <lineage>
        <taxon>Bacteria</taxon>
        <taxon>Pseudomonadati</taxon>
        <taxon>Pseudomonadota</taxon>
        <taxon>Alphaproteobacteria</taxon>
        <taxon>Hyphomicrobiales</taxon>
        <taxon>Kaistiaceae</taxon>
        <taxon>Kaistia</taxon>
    </lineage>
</organism>
<feature type="transmembrane region" description="Helical" evidence="10">
    <location>
        <begin position="147"/>
        <end position="165"/>
    </location>
</feature>
<feature type="transmembrane region" description="Helical" evidence="10">
    <location>
        <begin position="199"/>
        <end position="228"/>
    </location>
</feature>
<dbReference type="GO" id="GO:0006811">
    <property type="term" value="P:monoatomic ion transport"/>
    <property type="evidence" value="ECO:0007669"/>
    <property type="project" value="UniProtKB-KW"/>
</dbReference>
<dbReference type="InterPro" id="IPR050222">
    <property type="entry name" value="MATE_MdtK"/>
</dbReference>
<feature type="transmembrane region" description="Helical" evidence="10">
    <location>
        <begin position="369"/>
        <end position="386"/>
    </location>
</feature>
<feature type="transmembrane region" description="Helical" evidence="10">
    <location>
        <begin position="327"/>
        <end position="349"/>
    </location>
</feature>
<dbReference type="InterPro" id="IPR002528">
    <property type="entry name" value="MATE_fam"/>
</dbReference>
<name>A0A840AHR4_9HYPH</name>
<feature type="transmembrane region" description="Helical" evidence="10">
    <location>
        <begin position="407"/>
        <end position="428"/>
    </location>
</feature>
<dbReference type="InterPro" id="IPR048279">
    <property type="entry name" value="MdtK-like"/>
</dbReference>
<keyword evidence="7" id="KW-0406">Ion transport</keyword>
<evidence type="ECO:0000313" key="11">
    <source>
        <dbReference type="EMBL" id="MBB3929889.1"/>
    </source>
</evidence>
<protein>
    <recommendedName>
        <fullName evidence="9">Multidrug-efflux transporter</fullName>
    </recommendedName>
</protein>
<gene>
    <name evidence="11" type="ORF">GGR25_000908</name>
</gene>
<sequence>MSLETTFARDVPRFHSWVTEVRATINLSLPLILTNLAQTLINATDVVFIGWLGSHMLAAGALGTNLYFALLIFGIGFVSAVSPMVAREIGERRHSVRDVRRTVRQGLWAALAITIPFWILLWNTEAILLAIGQEADLSRLAGEYMRGLQWAMLPFLWYLVLRAFVAALEQPFWSLVVGVAGVLINALAVWVLVFGKFGFPALGIFGAGIGSTISAVFMFAGMAAVCLLHRRFRRYHVFGRFWRADWPRFIALFRLGLPIGIAVAFEVTVFNLAVFLMGLISAAAVAAHAIAIQIAALCFMVPLGLSQAATIRVGRAYGARDREGIRLAGWVPYIVGIAFMSCTALTIFLIPDQLIGIFVDARDAQNAEMIALAVSFLGIAALFQVFDGAQVIGAGMLRGLHDTRVPMLYAALGFWGIGLVTSIALGFGLGLGGLGIWIGLACGLASVSILLLQRWLRRGTLGLEGAAV</sequence>
<feature type="transmembrane region" description="Helical" evidence="10">
    <location>
        <begin position="279"/>
        <end position="306"/>
    </location>
</feature>
<comment type="subcellular location">
    <subcellularLocation>
        <location evidence="1">Cell inner membrane</location>
        <topology evidence="1">Multi-pass membrane protein</topology>
    </subcellularLocation>
</comment>
<dbReference type="Pfam" id="PF01554">
    <property type="entry name" value="MatE"/>
    <property type="match status" value="2"/>
</dbReference>
<evidence type="ECO:0000256" key="9">
    <source>
        <dbReference type="ARBA" id="ARBA00031636"/>
    </source>
</evidence>
<keyword evidence="12" id="KW-1185">Reference proteome</keyword>
<dbReference type="GO" id="GO:0015297">
    <property type="term" value="F:antiporter activity"/>
    <property type="evidence" value="ECO:0007669"/>
    <property type="project" value="UniProtKB-KW"/>
</dbReference>
<dbReference type="AlphaFoldDB" id="A0A840AHR4"/>
<evidence type="ECO:0000256" key="7">
    <source>
        <dbReference type="ARBA" id="ARBA00023065"/>
    </source>
</evidence>
<feature type="transmembrane region" description="Helical" evidence="10">
    <location>
        <begin position="172"/>
        <end position="193"/>
    </location>
</feature>
<dbReference type="GO" id="GO:0005886">
    <property type="term" value="C:plasma membrane"/>
    <property type="evidence" value="ECO:0007669"/>
    <property type="project" value="UniProtKB-SubCell"/>
</dbReference>
<evidence type="ECO:0000256" key="5">
    <source>
        <dbReference type="ARBA" id="ARBA00022692"/>
    </source>
</evidence>
<keyword evidence="4" id="KW-1003">Cell membrane</keyword>
<dbReference type="PANTHER" id="PTHR43298:SF2">
    <property type="entry name" value="FMN_FAD EXPORTER YEEO-RELATED"/>
    <property type="match status" value="1"/>
</dbReference>
<evidence type="ECO:0000256" key="4">
    <source>
        <dbReference type="ARBA" id="ARBA00022475"/>
    </source>
</evidence>
<keyword evidence="8 10" id="KW-0472">Membrane</keyword>